<evidence type="ECO:0000313" key="2">
    <source>
        <dbReference type="Proteomes" id="UP000683925"/>
    </source>
</evidence>
<organism evidence="1 2">
    <name type="scientific">Paramecium octaurelia</name>
    <dbReference type="NCBI Taxonomy" id="43137"/>
    <lineage>
        <taxon>Eukaryota</taxon>
        <taxon>Sar</taxon>
        <taxon>Alveolata</taxon>
        <taxon>Ciliophora</taxon>
        <taxon>Intramacronucleata</taxon>
        <taxon>Oligohymenophorea</taxon>
        <taxon>Peniculida</taxon>
        <taxon>Parameciidae</taxon>
        <taxon>Paramecium</taxon>
    </lineage>
</organism>
<protein>
    <submittedName>
        <fullName evidence="1">Uncharacterized protein</fullName>
    </submittedName>
</protein>
<proteinExistence type="predicted"/>
<reference evidence="1" key="1">
    <citation type="submission" date="2021-01" db="EMBL/GenBank/DDBJ databases">
        <authorList>
            <consortium name="Genoscope - CEA"/>
            <person name="William W."/>
        </authorList>
    </citation>
    <scope>NUCLEOTIDE SEQUENCE</scope>
</reference>
<sequence length="71" mass="8354">MSLIFYQGNLIQDCGKMNGSNLVDIQVDQNVLSWTFEQQSKTTLNSYQSLIKIYNQPIQLLKLKFHWVLQF</sequence>
<evidence type="ECO:0000313" key="1">
    <source>
        <dbReference type="EMBL" id="CAD8171231.1"/>
    </source>
</evidence>
<keyword evidence="2" id="KW-1185">Reference proteome</keyword>
<name>A0A8S1V2S4_PAROT</name>
<dbReference type="EMBL" id="CAJJDP010000057">
    <property type="protein sequence ID" value="CAD8171231.1"/>
    <property type="molecule type" value="Genomic_DNA"/>
</dbReference>
<accession>A0A8S1V2S4</accession>
<comment type="caution">
    <text evidence="1">The sequence shown here is derived from an EMBL/GenBank/DDBJ whole genome shotgun (WGS) entry which is preliminary data.</text>
</comment>
<dbReference type="Proteomes" id="UP000683925">
    <property type="component" value="Unassembled WGS sequence"/>
</dbReference>
<gene>
    <name evidence="1" type="ORF">POCTA_138.1.T0580011</name>
</gene>
<dbReference type="AlphaFoldDB" id="A0A8S1V2S4"/>